<reference evidence="2" key="1">
    <citation type="journal article" date="2023" name="Plant Biotechnol. J.">
        <title>Chromosome-level wild Hevea brasiliensis genome provides new tools for genomic-assisted breeding and valuable loci to elevate rubber yield.</title>
        <authorList>
            <person name="Cheng H."/>
            <person name="Song X."/>
            <person name="Hu Y."/>
            <person name="Wu T."/>
            <person name="Yang Q."/>
            <person name="An Z."/>
            <person name="Feng S."/>
            <person name="Deng Z."/>
            <person name="Wu W."/>
            <person name="Zeng X."/>
            <person name="Tu M."/>
            <person name="Wang X."/>
            <person name="Huang H."/>
        </authorList>
    </citation>
    <scope>NUCLEOTIDE SEQUENCE</scope>
    <source>
        <strain evidence="2">MT/VB/25A 57/8</strain>
    </source>
</reference>
<dbReference type="PANTHER" id="PTHR31374:SF311">
    <property type="entry name" value="SMALL AUXIN-UP RNA"/>
    <property type="match status" value="1"/>
</dbReference>
<evidence type="ECO:0000313" key="2">
    <source>
        <dbReference type="EMBL" id="KAJ9185679.1"/>
    </source>
</evidence>
<evidence type="ECO:0008006" key="4">
    <source>
        <dbReference type="Google" id="ProtNLM"/>
    </source>
</evidence>
<keyword evidence="3" id="KW-1185">Reference proteome</keyword>
<protein>
    <recommendedName>
        <fullName evidence="4">SAUR family protein</fullName>
    </recommendedName>
</protein>
<dbReference type="PANTHER" id="PTHR31374">
    <property type="entry name" value="AUXIN-INDUCED PROTEIN-LIKE-RELATED"/>
    <property type="match status" value="1"/>
</dbReference>
<comment type="caution">
    <text evidence="2">The sequence shown here is derived from an EMBL/GenBank/DDBJ whole genome shotgun (WGS) entry which is preliminary data.</text>
</comment>
<evidence type="ECO:0000313" key="3">
    <source>
        <dbReference type="Proteomes" id="UP001174677"/>
    </source>
</evidence>
<dbReference type="Pfam" id="PF02519">
    <property type="entry name" value="Auxin_inducible"/>
    <property type="match status" value="1"/>
</dbReference>
<dbReference type="Proteomes" id="UP001174677">
    <property type="component" value="Chromosome 3"/>
</dbReference>
<comment type="similarity">
    <text evidence="1">Belongs to the ARG7 family.</text>
</comment>
<sequence>MYSTRNITEKFRSLLKKKYSSQIDSKSSYNCLAPTEQKNSNPKPRLARRGCVAVYVGEESKRYEVPLQYLSIRSFQELILQWEHDDLDTKIEGPIKLLCSTAFFEEQLLKLATESM</sequence>
<evidence type="ECO:0000256" key="1">
    <source>
        <dbReference type="ARBA" id="ARBA00006974"/>
    </source>
</evidence>
<dbReference type="EMBL" id="JARPOI010000003">
    <property type="protein sequence ID" value="KAJ9185679.1"/>
    <property type="molecule type" value="Genomic_DNA"/>
</dbReference>
<dbReference type="InterPro" id="IPR003676">
    <property type="entry name" value="SAUR_fam"/>
</dbReference>
<accession>A0ABQ9N4C5</accession>
<organism evidence="2 3">
    <name type="scientific">Hevea brasiliensis</name>
    <name type="common">Para rubber tree</name>
    <name type="synonym">Siphonia brasiliensis</name>
    <dbReference type="NCBI Taxonomy" id="3981"/>
    <lineage>
        <taxon>Eukaryota</taxon>
        <taxon>Viridiplantae</taxon>
        <taxon>Streptophyta</taxon>
        <taxon>Embryophyta</taxon>
        <taxon>Tracheophyta</taxon>
        <taxon>Spermatophyta</taxon>
        <taxon>Magnoliopsida</taxon>
        <taxon>eudicotyledons</taxon>
        <taxon>Gunneridae</taxon>
        <taxon>Pentapetalae</taxon>
        <taxon>rosids</taxon>
        <taxon>fabids</taxon>
        <taxon>Malpighiales</taxon>
        <taxon>Euphorbiaceae</taxon>
        <taxon>Crotonoideae</taxon>
        <taxon>Micrandreae</taxon>
        <taxon>Hevea</taxon>
    </lineage>
</organism>
<proteinExistence type="inferred from homology"/>
<name>A0ABQ9N4C5_HEVBR</name>
<gene>
    <name evidence="2" type="ORF">P3X46_005279</name>
</gene>